<dbReference type="RefSeq" id="XP_009255962.1">
    <property type="nucleotide sequence ID" value="XM_009257687.1"/>
</dbReference>
<feature type="compositionally biased region" description="Low complexity" evidence="1">
    <location>
        <begin position="255"/>
        <end position="279"/>
    </location>
</feature>
<evidence type="ECO:0000313" key="2">
    <source>
        <dbReference type="EMBL" id="EKJ75251.1"/>
    </source>
</evidence>
<feature type="compositionally biased region" description="Polar residues" evidence="1">
    <location>
        <begin position="280"/>
        <end position="292"/>
    </location>
</feature>
<comment type="caution">
    <text evidence="2">The sequence shown here is derived from an EMBL/GenBank/DDBJ whole genome shotgun (WGS) entry which is preliminary data.</text>
</comment>
<proteinExistence type="predicted"/>
<dbReference type="EMBL" id="AFNW01000093">
    <property type="protein sequence ID" value="EKJ75251.1"/>
    <property type="molecule type" value="Genomic_DNA"/>
</dbReference>
<sequence length="478" mass="54272">MAEVIGIISGVIAIVNLAKPTAKFVGALYKIAKDDGSREHEILSVAEHIESAYETIELARLRLKDNCDRIKAMEYPTSRVAKYIKRGNLKASIRKLTEHFEWQLTKAEKGVIESMSSNFRLVNGMKWYLWINTEMTTIFTTLDRIVMYLSIMGPILELEITTYLLDRAEGETADLLRVHVHSLRDQLEHAERTLNKVVRSKRLQKNHGEDFVAEFEDCATLLVGLSESMRRTGTVPSHNRERKHGERRRRRRHASSQSSSSRDSRSISTSGSTSTSGSSQQAPTTTDCSSVETAPMFTSYRVSDTHHAPPTPHIHIQPSVQSRQTPQTPHMTQIAHTPDSSTQTSTNDRSTDVGRQIEGGWIRVFGKSDAPPLKINATIDPRVFGNYIQYPTAQQLNLEIEELNQHDVHHPSRSREINNRVGRVMGKVLGIEWRETRHSKPIMVDFWVTDRYFSSMTGKLIFGNEFAKRLHRSTEIEG</sequence>
<feature type="compositionally biased region" description="Basic residues" evidence="1">
    <location>
        <begin position="240"/>
        <end position="254"/>
    </location>
</feature>
<organism evidence="2 3">
    <name type="scientific">Fusarium pseudograminearum (strain CS3096)</name>
    <name type="common">Wheat and barley crown-rot fungus</name>
    <dbReference type="NCBI Taxonomy" id="1028729"/>
    <lineage>
        <taxon>Eukaryota</taxon>
        <taxon>Fungi</taxon>
        <taxon>Dikarya</taxon>
        <taxon>Ascomycota</taxon>
        <taxon>Pezizomycotina</taxon>
        <taxon>Sordariomycetes</taxon>
        <taxon>Hypocreomycetidae</taxon>
        <taxon>Hypocreales</taxon>
        <taxon>Nectriaceae</taxon>
        <taxon>Fusarium</taxon>
    </lineage>
</organism>
<protein>
    <submittedName>
        <fullName evidence="2">Uncharacterized protein</fullName>
    </submittedName>
</protein>
<dbReference type="KEGG" id="fpu:FPSE_04569"/>
<dbReference type="HOGENOM" id="CLU_594535_0_0_1"/>
<dbReference type="GeneID" id="20363187"/>
<name>K3US80_FUSPC</name>
<keyword evidence="3" id="KW-1185">Reference proteome</keyword>
<gene>
    <name evidence="2" type="ORF">FPSE_04569</name>
</gene>
<dbReference type="Proteomes" id="UP000007978">
    <property type="component" value="Chromosome 2"/>
</dbReference>
<dbReference type="eggNOG" id="ENOG502RKT3">
    <property type="taxonomic scope" value="Eukaryota"/>
</dbReference>
<evidence type="ECO:0000256" key="1">
    <source>
        <dbReference type="SAM" id="MobiDB-lite"/>
    </source>
</evidence>
<feature type="region of interest" description="Disordered" evidence="1">
    <location>
        <begin position="229"/>
        <end position="353"/>
    </location>
</feature>
<dbReference type="OrthoDB" id="6359816at2759"/>
<reference evidence="2 3" key="1">
    <citation type="journal article" date="2012" name="PLoS Pathog.">
        <title>Comparative pathogenomics reveals horizontally acquired novel virulence genes in fungi infecting cereal hosts.</title>
        <authorList>
            <person name="Gardiner D.M."/>
            <person name="McDonald M.C."/>
            <person name="Covarelli L."/>
            <person name="Solomon P.S."/>
            <person name="Rusu A.G."/>
            <person name="Marshall M."/>
            <person name="Kazan K."/>
            <person name="Chakraborty S."/>
            <person name="McDonald B.A."/>
            <person name="Manners J.M."/>
        </authorList>
    </citation>
    <scope>NUCLEOTIDE SEQUENCE [LARGE SCALE GENOMIC DNA]</scope>
    <source>
        <strain evidence="2 3">CS3096</strain>
    </source>
</reference>
<accession>K3US80</accession>
<dbReference type="AlphaFoldDB" id="K3US80"/>
<evidence type="ECO:0000313" key="3">
    <source>
        <dbReference type="Proteomes" id="UP000007978"/>
    </source>
</evidence>
<feature type="compositionally biased region" description="Polar residues" evidence="1">
    <location>
        <begin position="319"/>
        <end position="348"/>
    </location>
</feature>